<comment type="caution">
    <text evidence="3">The sequence shown here is derived from an EMBL/GenBank/DDBJ whole genome shotgun (WGS) entry which is preliminary data.</text>
</comment>
<feature type="transmembrane region" description="Helical" evidence="2">
    <location>
        <begin position="84"/>
        <end position="105"/>
    </location>
</feature>
<keyword evidence="4" id="KW-1185">Reference proteome</keyword>
<name>A0A1Q8YD42_9BURK</name>
<feature type="transmembrane region" description="Helical" evidence="2">
    <location>
        <begin position="164"/>
        <end position="187"/>
    </location>
</feature>
<organism evidence="3 4">
    <name type="scientific">Rhodoferax antarcticus ANT.BR</name>
    <dbReference type="NCBI Taxonomy" id="1111071"/>
    <lineage>
        <taxon>Bacteria</taxon>
        <taxon>Pseudomonadati</taxon>
        <taxon>Pseudomonadota</taxon>
        <taxon>Betaproteobacteria</taxon>
        <taxon>Burkholderiales</taxon>
        <taxon>Comamonadaceae</taxon>
        <taxon>Rhodoferax</taxon>
    </lineage>
</organism>
<dbReference type="EMBL" id="MSYM01000013">
    <property type="protein sequence ID" value="OLP05947.1"/>
    <property type="molecule type" value="Genomic_DNA"/>
</dbReference>
<evidence type="ECO:0000256" key="1">
    <source>
        <dbReference type="ARBA" id="ARBA00010894"/>
    </source>
</evidence>
<protein>
    <recommendedName>
        <fullName evidence="5">YGGT family protein</fullName>
    </recommendedName>
</protein>
<reference evidence="3 4" key="1">
    <citation type="submission" date="2017-01" db="EMBL/GenBank/DDBJ databases">
        <title>Genome sequence of Rhodoferax antarcticus ANT.BR, a psychrophilic purple nonsulfur bacterium from an Antarctic microbial mat.</title>
        <authorList>
            <person name="Baker J."/>
            <person name="Riester C."/>
            <person name="Skinner B."/>
            <person name="Newell A."/>
            <person name="Swingley W."/>
            <person name="Madigan M."/>
            <person name="Jung D."/>
            <person name="Asao M."/>
            <person name="Chen M."/>
            <person name="Loughlin P."/>
            <person name="Pan H."/>
            <person name="Lin S."/>
            <person name="Li N."/>
            <person name="Shaw J."/>
            <person name="Prado M."/>
            <person name="Sherman C."/>
            <person name="Li X."/>
            <person name="Tang J."/>
            <person name="Blankenship R."/>
            <person name="Zhao T."/>
            <person name="Touchman J."/>
            <person name="Sattley M."/>
        </authorList>
    </citation>
    <scope>NUCLEOTIDE SEQUENCE [LARGE SCALE GENOMIC DNA]</scope>
    <source>
        <strain evidence="3 4">ANT.BR</strain>
    </source>
</reference>
<feature type="transmembrane region" description="Helical" evidence="2">
    <location>
        <begin position="112"/>
        <end position="130"/>
    </location>
</feature>
<accession>A0A1Q8YD42</accession>
<comment type="similarity">
    <text evidence="1">Belongs to the YggT family.</text>
</comment>
<dbReference type="PANTHER" id="PTHR33219:SF14">
    <property type="entry name" value="PROTEIN COFACTOR ASSEMBLY OF COMPLEX C SUBUNIT B CCB3, CHLOROPLASTIC-RELATED"/>
    <property type="match status" value="1"/>
</dbReference>
<evidence type="ECO:0000313" key="3">
    <source>
        <dbReference type="EMBL" id="OLP05947.1"/>
    </source>
</evidence>
<gene>
    <name evidence="3" type="ORF">BLL52_2176</name>
</gene>
<evidence type="ECO:0000313" key="4">
    <source>
        <dbReference type="Proteomes" id="UP000185911"/>
    </source>
</evidence>
<dbReference type="GO" id="GO:0016020">
    <property type="term" value="C:membrane"/>
    <property type="evidence" value="ECO:0007669"/>
    <property type="project" value="InterPro"/>
</dbReference>
<dbReference type="Pfam" id="PF02325">
    <property type="entry name" value="CCB3_YggT"/>
    <property type="match status" value="2"/>
</dbReference>
<sequence>MLFQIVSLLLEVVVAILSGACLLRLYMQYQRIPMSARSGNPLGRFVFALTDWIVLPLRKVIPAVGALDTASLVGAFVLQFASFGLLWLLVGGVGGFFSVPILAFFGLLRMTLSAMTAAVIVYAILSWVQTNSVFADVLERLVSPVLAPIRRVVPLIGGVDLSPLVLLVLLQVASIVLGSLQGWALLLF</sequence>
<dbReference type="InterPro" id="IPR003425">
    <property type="entry name" value="CCB3/YggT"/>
</dbReference>
<keyword evidence="2" id="KW-0472">Membrane</keyword>
<dbReference type="Proteomes" id="UP000185911">
    <property type="component" value="Unassembled WGS sequence"/>
</dbReference>
<dbReference type="RefSeq" id="WP_075587176.1">
    <property type="nucleotide sequence ID" value="NZ_MSYM01000013.1"/>
</dbReference>
<evidence type="ECO:0008006" key="5">
    <source>
        <dbReference type="Google" id="ProtNLM"/>
    </source>
</evidence>
<evidence type="ECO:0000256" key="2">
    <source>
        <dbReference type="SAM" id="Phobius"/>
    </source>
</evidence>
<dbReference type="PANTHER" id="PTHR33219">
    <property type="entry name" value="YLMG HOMOLOG PROTEIN 2, CHLOROPLASTIC"/>
    <property type="match status" value="1"/>
</dbReference>
<dbReference type="STRING" id="81479.RA876_05145"/>
<proteinExistence type="inferred from homology"/>
<keyword evidence="2" id="KW-1133">Transmembrane helix</keyword>
<feature type="transmembrane region" description="Helical" evidence="2">
    <location>
        <begin position="6"/>
        <end position="27"/>
    </location>
</feature>
<keyword evidence="2" id="KW-0812">Transmembrane</keyword>
<dbReference type="AlphaFoldDB" id="A0A1Q8YD42"/>